<keyword evidence="7 9" id="KW-1133">Transmembrane helix</keyword>
<keyword evidence="6" id="KW-0029">Amino-acid transport</keyword>
<comment type="subcellular location">
    <subcellularLocation>
        <location evidence="1 9">Cell membrane</location>
        <topology evidence="1 9">Multi-pass membrane protein</topology>
    </subcellularLocation>
</comment>
<feature type="transmembrane region" description="Helical" evidence="9">
    <location>
        <begin position="31"/>
        <end position="59"/>
    </location>
</feature>
<dbReference type="InterPro" id="IPR035906">
    <property type="entry name" value="MetI-like_sf"/>
</dbReference>
<dbReference type="FunFam" id="1.10.3720.10:FF:000009">
    <property type="entry name" value="Amino acid ABC transporter permease"/>
    <property type="match status" value="1"/>
</dbReference>
<comment type="caution">
    <text evidence="11">The sequence shown here is derived from an EMBL/GenBank/DDBJ whole genome shotgun (WGS) entry which is preliminary data.</text>
</comment>
<evidence type="ECO:0000256" key="8">
    <source>
        <dbReference type="ARBA" id="ARBA00023136"/>
    </source>
</evidence>
<dbReference type="PROSITE" id="PS50928">
    <property type="entry name" value="ABC_TM1"/>
    <property type="match status" value="1"/>
</dbReference>
<evidence type="ECO:0000256" key="4">
    <source>
        <dbReference type="ARBA" id="ARBA00022475"/>
    </source>
</evidence>
<accession>A0A840PV06</accession>
<dbReference type="AlphaFoldDB" id="A0A840PV06"/>
<sequence length="238" mass="26407">MYLNSIFHNPERLERLINIASSSFVPLLEGAITYTLPLTVITFTIGLVIAFFTALARIFGNRFLRGIAQGYVSIIRGTPLLVQLFIIFYGLPTVGLTISPFPSAIIGFSLNVGAYASEIIRAAILSIPKVQWEAAYSIGMTRSQAIRRIILPQATRVAIPPLSNSFIGLIKDTSLASLILVTEMFRRAQEIAATNYEFLFVYSIAAFIYWVICFIFSIIQGKIEGRLDRFVKTVGGVR</sequence>
<evidence type="ECO:0000259" key="10">
    <source>
        <dbReference type="PROSITE" id="PS50928"/>
    </source>
</evidence>
<dbReference type="PANTHER" id="PTHR30614:SF0">
    <property type="entry name" value="L-CYSTINE TRANSPORT SYSTEM PERMEASE PROTEIN TCYL"/>
    <property type="match status" value="1"/>
</dbReference>
<dbReference type="Proteomes" id="UP000557217">
    <property type="component" value="Unassembled WGS sequence"/>
</dbReference>
<dbReference type="GO" id="GO:0043190">
    <property type="term" value="C:ATP-binding cassette (ABC) transporter complex"/>
    <property type="evidence" value="ECO:0007669"/>
    <property type="project" value="InterPro"/>
</dbReference>
<keyword evidence="4" id="KW-1003">Cell membrane</keyword>
<evidence type="ECO:0000313" key="12">
    <source>
        <dbReference type="Proteomes" id="UP000557217"/>
    </source>
</evidence>
<keyword evidence="5 9" id="KW-0812">Transmembrane</keyword>
<keyword evidence="3 9" id="KW-0813">Transport</keyword>
<dbReference type="InterPro" id="IPR043429">
    <property type="entry name" value="ArtM/GltK/GlnP/TcyL/YhdX-like"/>
</dbReference>
<evidence type="ECO:0000313" key="11">
    <source>
        <dbReference type="EMBL" id="MBB5149763.1"/>
    </source>
</evidence>
<evidence type="ECO:0000256" key="7">
    <source>
        <dbReference type="ARBA" id="ARBA00022989"/>
    </source>
</evidence>
<organism evidence="11 12">
    <name type="scientific">Ureibacillus thermosphaericus</name>
    <dbReference type="NCBI Taxonomy" id="51173"/>
    <lineage>
        <taxon>Bacteria</taxon>
        <taxon>Bacillati</taxon>
        <taxon>Bacillota</taxon>
        <taxon>Bacilli</taxon>
        <taxon>Bacillales</taxon>
        <taxon>Caryophanaceae</taxon>
        <taxon>Ureibacillus</taxon>
    </lineage>
</organism>
<dbReference type="Pfam" id="PF00528">
    <property type="entry name" value="BPD_transp_1"/>
    <property type="match status" value="1"/>
</dbReference>
<reference evidence="11 12" key="1">
    <citation type="submission" date="2020-08" db="EMBL/GenBank/DDBJ databases">
        <title>Genomic Encyclopedia of Type Strains, Phase IV (KMG-IV): sequencing the most valuable type-strain genomes for metagenomic binning, comparative biology and taxonomic classification.</title>
        <authorList>
            <person name="Goeker M."/>
        </authorList>
    </citation>
    <scope>NUCLEOTIDE SEQUENCE [LARGE SCALE GENOMIC DNA]</scope>
    <source>
        <strain evidence="11 12">DSM 10633</strain>
    </source>
</reference>
<evidence type="ECO:0000256" key="1">
    <source>
        <dbReference type="ARBA" id="ARBA00004651"/>
    </source>
</evidence>
<name>A0A840PV06_URETH</name>
<feature type="transmembrane region" description="Helical" evidence="9">
    <location>
        <begin position="199"/>
        <end position="219"/>
    </location>
</feature>
<keyword evidence="8 9" id="KW-0472">Membrane</keyword>
<feature type="domain" description="ABC transmembrane type-1" evidence="10">
    <location>
        <begin position="32"/>
        <end position="220"/>
    </location>
</feature>
<dbReference type="PANTHER" id="PTHR30614">
    <property type="entry name" value="MEMBRANE COMPONENT OF AMINO ACID ABC TRANSPORTER"/>
    <property type="match status" value="1"/>
</dbReference>
<evidence type="ECO:0000256" key="5">
    <source>
        <dbReference type="ARBA" id="ARBA00022692"/>
    </source>
</evidence>
<dbReference type="EMBL" id="JACHGZ010000028">
    <property type="protein sequence ID" value="MBB5149763.1"/>
    <property type="molecule type" value="Genomic_DNA"/>
</dbReference>
<dbReference type="CDD" id="cd06261">
    <property type="entry name" value="TM_PBP2"/>
    <property type="match status" value="1"/>
</dbReference>
<dbReference type="InterPro" id="IPR000515">
    <property type="entry name" value="MetI-like"/>
</dbReference>
<comment type="similarity">
    <text evidence="2 9">Belongs to the binding-protein-dependent transport system permease family.</text>
</comment>
<dbReference type="RefSeq" id="WP_168412625.1">
    <property type="nucleotide sequence ID" value="NZ_JAAXPW010000029.1"/>
</dbReference>
<keyword evidence="12" id="KW-1185">Reference proteome</keyword>
<proteinExistence type="inferred from homology"/>
<evidence type="ECO:0000256" key="9">
    <source>
        <dbReference type="RuleBase" id="RU363032"/>
    </source>
</evidence>
<evidence type="ECO:0000256" key="3">
    <source>
        <dbReference type="ARBA" id="ARBA00022448"/>
    </source>
</evidence>
<protein>
    <submittedName>
        <fullName evidence="11">Cystine transport system permease protein</fullName>
    </submittedName>
</protein>
<gene>
    <name evidence="11" type="ORF">HNR36_002155</name>
</gene>
<dbReference type="Gene3D" id="1.10.3720.10">
    <property type="entry name" value="MetI-like"/>
    <property type="match status" value="1"/>
</dbReference>
<evidence type="ECO:0000256" key="2">
    <source>
        <dbReference type="ARBA" id="ARBA00009306"/>
    </source>
</evidence>
<dbReference type="GO" id="GO:0015184">
    <property type="term" value="F:L-cystine transmembrane transporter activity"/>
    <property type="evidence" value="ECO:0007669"/>
    <property type="project" value="TreeGrafter"/>
</dbReference>
<dbReference type="NCBIfam" id="TIGR01726">
    <property type="entry name" value="HEQRo_perm_3TM"/>
    <property type="match status" value="1"/>
</dbReference>
<evidence type="ECO:0000256" key="6">
    <source>
        <dbReference type="ARBA" id="ARBA00022970"/>
    </source>
</evidence>
<dbReference type="InterPro" id="IPR010065">
    <property type="entry name" value="AA_ABC_transptr_permease_3TM"/>
</dbReference>
<dbReference type="SUPFAM" id="SSF161098">
    <property type="entry name" value="MetI-like"/>
    <property type="match status" value="1"/>
</dbReference>